<dbReference type="EMBL" id="JAUSZV010000001">
    <property type="protein sequence ID" value="MDQ0904060.1"/>
    <property type="molecule type" value="Genomic_DNA"/>
</dbReference>
<dbReference type="RefSeq" id="WP_306971540.1">
    <property type="nucleotide sequence ID" value="NZ_JAUSZV010000001.1"/>
</dbReference>
<dbReference type="AlphaFoldDB" id="A0AAW8F474"/>
<organism evidence="1 2">
    <name type="scientific">Streptomyces canus</name>
    <dbReference type="NCBI Taxonomy" id="58343"/>
    <lineage>
        <taxon>Bacteria</taxon>
        <taxon>Bacillati</taxon>
        <taxon>Actinomycetota</taxon>
        <taxon>Actinomycetes</taxon>
        <taxon>Kitasatosporales</taxon>
        <taxon>Streptomycetaceae</taxon>
        <taxon>Streptomyces</taxon>
        <taxon>Streptomyces aurantiacus group</taxon>
    </lineage>
</organism>
<comment type="caution">
    <text evidence="1">The sequence shown here is derived from an EMBL/GenBank/DDBJ whole genome shotgun (WGS) entry which is preliminary data.</text>
</comment>
<reference evidence="1" key="1">
    <citation type="submission" date="2023-07" db="EMBL/GenBank/DDBJ databases">
        <title>Comparative genomics of wheat-associated soil bacteria to identify genetic determinants of phenazine resistance.</title>
        <authorList>
            <person name="Mouncey N."/>
        </authorList>
    </citation>
    <scope>NUCLEOTIDE SEQUENCE</scope>
    <source>
        <strain evidence="1">V4I22</strain>
    </source>
</reference>
<sequence>MLHRAQPRATGLRRARQDVGSVPLESLIHVTAPAIGVVAGFVLAVRAKANLETEAVAAGSPAHPLLPKAVHPGEPVGARTLQDQWCAAEPTPTA</sequence>
<dbReference type="Proteomes" id="UP001234216">
    <property type="component" value="Unassembled WGS sequence"/>
</dbReference>
<evidence type="ECO:0000313" key="1">
    <source>
        <dbReference type="EMBL" id="MDQ0904060.1"/>
    </source>
</evidence>
<gene>
    <name evidence="1" type="ORF">QFZ22_000045</name>
</gene>
<protein>
    <submittedName>
        <fullName evidence="1">Uncharacterized protein</fullName>
    </submittedName>
</protein>
<evidence type="ECO:0000313" key="2">
    <source>
        <dbReference type="Proteomes" id="UP001234216"/>
    </source>
</evidence>
<proteinExistence type="predicted"/>
<accession>A0AAW8F474</accession>
<name>A0AAW8F474_9ACTN</name>